<evidence type="ECO:0000313" key="2">
    <source>
        <dbReference type="EMBL" id="OYQ12318.1"/>
    </source>
</evidence>
<name>A0AAP7ZKP4_RALSL</name>
<evidence type="ECO:0000313" key="3">
    <source>
        <dbReference type="Proteomes" id="UP000216164"/>
    </source>
</evidence>
<dbReference type="EMBL" id="NCTK01000001">
    <property type="protein sequence ID" value="OYQ12318.1"/>
    <property type="molecule type" value="Genomic_DNA"/>
</dbReference>
<dbReference type="AlphaFoldDB" id="A0AAP7ZKP4"/>
<sequence>MPNVMQKPETLALLPPVIRELVDLIGFEATMALVRAFGGLVIWVPKGVQSVGSTYEAISEVIGAEATDLLIRRYGGDRISIARCQQMMTVERWRRIIADFERGDSAAEIARRHRITERAVWIILKKPVPAVSPHPAQASLF</sequence>
<protein>
    <recommendedName>
        <fullName evidence="1">Mor transcription activator domain-containing protein</fullName>
    </recommendedName>
</protein>
<reference evidence="2 3" key="1">
    <citation type="submission" date="2017-04" db="EMBL/GenBank/DDBJ databases">
        <title>Genome Announcement: Closed genomes of Ralstonia solanacearum strains K60, UW551, and UW700.</title>
        <authorList>
            <person name="Hayes M."/>
            <person name="Macintyre A.M."/>
            <person name="Allen C."/>
        </authorList>
    </citation>
    <scope>NUCLEOTIDE SEQUENCE [LARGE SCALE GENOMIC DNA]</scope>
    <source>
        <strain evidence="2 3">UW25</strain>
    </source>
</reference>
<feature type="domain" description="Mor transcription activator" evidence="1">
    <location>
        <begin position="56"/>
        <end position="126"/>
    </location>
</feature>
<dbReference type="InterPro" id="IPR009057">
    <property type="entry name" value="Homeodomain-like_sf"/>
</dbReference>
<dbReference type="Gene3D" id="1.10.10.60">
    <property type="entry name" value="Homeodomain-like"/>
    <property type="match status" value="1"/>
</dbReference>
<comment type="caution">
    <text evidence="2">The sequence shown here is derived from an EMBL/GenBank/DDBJ whole genome shotgun (WGS) entry which is preliminary data.</text>
</comment>
<organism evidence="2 3">
    <name type="scientific">Ralstonia solanacearum K60</name>
    <dbReference type="NCBI Taxonomy" id="1091042"/>
    <lineage>
        <taxon>Bacteria</taxon>
        <taxon>Pseudomonadati</taxon>
        <taxon>Pseudomonadota</taxon>
        <taxon>Betaproteobacteria</taxon>
        <taxon>Burkholderiales</taxon>
        <taxon>Burkholderiaceae</taxon>
        <taxon>Ralstonia</taxon>
        <taxon>Ralstonia solanacearum species complex</taxon>
    </lineage>
</organism>
<proteinExistence type="predicted"/>
<dbReference type="SUPFAM" id="SSF46689">
    <property type="entry name" value="Homeodomain-like"/>
    <property type="match status" value="1"/>
</dbReference>
<dbReference type="Pfam" id="PF08765">
    <property type="entry name" value="Mor"/>
    <property type="match status" value="1"/>
</dbReference>
<gene>
    <name evidence="2" type="ORF">B7R77_02975</name>
</gene>
<dbReference type="InterPro" id="IPR014875">
    <property type="entry name" value="Mor_transcription_activator"/>
</dbReference>
<evidence type="ECO:0000259" key="1">
    <source>
        <dbReference type="Pfam" id="PF08765"/>
    </source>
</evidence>
<accession>A0AAP7ZKP4</accession>
<dbReference type="Proteomes" id="UP000216164">
    <property type="component" value="Unassembled WGS sequence"/>
</dbReference>